<gene>
    <name evidence="2" type="ORF">RUM44_009697</name>
</gene>
<feature type="region of interest" description="Disordered" evidence="1">
    <location>
        <begin position="45"/>
        <end position="64"/>
    </location>
</feature>
<sequence length="118" mass="13071">MGNGTGGVSTTIQDYEFTVGRLKNLIPGRKVIWSHAPLEKLFKSENPFGTNEHHRNDVIPAGDKGQSTILKVGVESPSRLSTSMEMTTCQAKRTVSKDGMKKRSEMRDYDRGSIPKFA</sequence>
<evidence type="ECO:0000256" key="1">
    <source>
        <dbReference type="SAM" id="MobiDB-lite"/>
    </source>
</evidence>
<feature type="compositionally biased region" description="Polar residues" evidence="1">
    <location>
        <begin position="78"/>
        <end position="93"/>
    </location>
</feature>
<feature type="region of interest" description="Disordered" evidence="1">
    <location>
        <begin position="76"/>
        <end position="118"/>
    </location>
</feature>
<dbReference type="EMBL" id="JAWJWF010000045">
    <property type="protein sequence ID" value="KAK6627220.1"/>
    <property type="molecule type" value="Genomic_DNA"/>
</dbReference>
<dbReference type="Proteomes" id="UP001359485">
    <property type="component" value="Unassembled WGS sequence"/>
</dbReference>
<keyword evidence="3" id="KW-1185">Reference proteome</keyword>
<protein>
    <submittedName>
        <fullName evidence="2">Uncharacterized protein</fullName>
    </submittedName>
</protein>
<feature type="compositionally biased region" description="Basic and acidic residues" evidence="1">
    <location>
        <begin position="95"/>
        <end position="118"/>
    </location>
</feature>
<comment type="caution">
    <text evidence="2">The sequence shown here is derived from an EMBL/GenBank/DDBJ whole genome shotgun (WGS) entry which is preliminary data.</text>
</comment>
<evidence type="ECO:0000313" key="3">
    <source>
        <dbReference type="Proteomes" id="UP001359485"/>
    </source>
</evidence>
<proteinExistence type="predicted"/>
<name>A0ABR1ATG2_POLSC</name>
<reference evidence="2 3" key="1">
    <citation type="submission" date="2023-09" db="EMBL/GenBank/DDBJ databases">
        <title>Genomes of two closely related lineages of the louse Polyplax serrata with different host specificities.</title>
        <authorList>
            <person name="Martinu J."/>
            <person name="Tarabai H."/>
            <person name="Stefka J."/>
            <person name="Hypsa V."/>
        </authorList>
    </citation>
    <scope>NUCLEOTIDE SEQUENCE [LARGE SCALE GENOMIC DNA]</scope>
    <source>
        <strain evidence="2">98ZLc_SE</strain>
    </source>
</reference>
<evidence type="ECO:0000313" key="2">
    <source>
        <dbReference type="EMBL" id="KAK6627220.1"/>
    </source>
</evidence>
<accession>A0ABR1ATG2</accession>
<organism evidence="2 3">
    <name type="scientific">Polyplax serrata</name>
    <name type="common">Common mouse louse</name>
    <dbReference type="NCBI Taxonomy" id="468196"/>
    <lineage>
        <taxon>Eukaryota</taxon>
        <taxon>Metazoa</taxon>
        <taxon>Ecdysozoa</taxon>
        <taxon>Arthropoda</taxon>
        <taxon>Hexapoda</taxon>
        <taxon>Insecta</taxon>
        <taxon>Pterygota</taxon>
        <taxon>Neoptera</taxon>
        <taxon>Paraneoptera</taxon>
        <taxon>Psocodea</taxon>
        <taxon>Troctomorpha</taxon>
        <taxon>Phthiraptera</taxon>
        <taxon>Anoplura</taxon>
        <taxon>Polyplacidae</taxon>
        <taxon>Polyplax</taxon>
    </lineage>
</organism>